<comment type="caution">
    <text evidence="1">The sequence shown here is derived from an EMBL/GenBank/DDBJ whole genome shotgun (WGS) entry which is preliminary data.</text>
</comment>
<evidence type="ECO:0000313" key="1">
    <source>
        <dbReference type="EMBL" id="KAK8593898.1"/>
    </source>
</evidence>
<accession>A0ABR2G4I1</accession>
<gene>
    <name evidence="1" type="ORF">V6N12_045971</name>
</gene>
<dbReference type="Proteomes" id="UP001472677">
    <property type="component" value="Unassembled WGS sequence"/>
</dbReference>
<name>A0ABR2G4I1_9ROSI</name>
<sequence>MMDLNWEPVYPSLRQGLQPRQQGYFSLETYCYCCGGKPRGRDWTSMPGFKPSLVVVNAKMTQLDLNHQPMEPHGLEGVEVKTTLISLEGSYVESLVLLDKNDRCLECEPGWTANYLLGYSMELPMLCGDEP</sequence>
<reference evidence="1 2" key="1">
    <citation type="journal article" date="2024" name="G3 (Bethesda)">
        <title>Genome assembly of Hibiscus sabdariffa L. provides insights into metabolisms of medicinal natural products.</title>
        <authorList>
            <person name="Kim T."/>
        </authorList>
    </citation>
    <scope>NUCLEOTIDE SEQUENCE [LARGE SCALE GENOMIC DNA]</scope>
    <source>
        <strain evidence="1">TK-2024</strain>
        <tissue evidence="1">Old leaves</tissue>
    </source>
</reference>
<protein>
    <submittedName>
        <fullName evidence="1">Uncharacterized protein</fullName>
    </submittedName>
</protein>
<dbReference type="EMBL" id="JBBPBM010000003">
    <property type="protein sequence ID" value="KAK8593898.1"/>
    <property type="molecule type" value="Genomic_DNA"/>
</dbReference>
<organism evidence="1 2">
    <name type="scientific">Hibiscus sabdariffa</name>
    <name type="common">roselle</name>
    <dbReference type="NCBI Taxonomy" id="183260"/>
    <lineage>
        <taxon>Eukaryota</taxon>
        <taxon>Viridiplantae</taxon>
        <taxon>Streptophyta</taxon>
        <taxon>Embryophyta</taxon>
        <taxon>Tracheophyta</taxon>
        <taxon>Spermatophyta</taxon>
        <taxon>Magnoliopsida</taxon>
        <taxon>eudicotyledons</taxon>
        <taxon>Gunneridae</taxon>
        <taxon>Pentapetalae</taxon>
        <taxon>rosids</taxon>
        <taxon>malvids</taxon>
        <taxon>Malvales</taxon>
        <taxon>Malvaceae</taxon>
        <taxon>Malvoideae</taxon>
        <taxon>Hibiscus</taxon>
    </lineage>
</organism>
<proteinExistence type="predicted"/>
<evidence type="ECO:0000313" key="2">
    <source>
        <dbReference type="Proteomes" id="UP001472677"/>
    </source>
</evidence>
<keyword evidence="2" id="KW-1185">Reference proteome</keyword>